<feature type="transmembrane region" description="Helical" evidence="5">
    <location>
        <begin position="392"/>
        <end position="414"/>
    </location>
</feature>
<feature type="transmembrane region" description="Helical" evidence="5">
    <location>
        <begin position="130"/>
        <end position="148"/>
    </location>
</feature>
<dbReference type="OrthoDB" id="5215911at2759"/>
<feature type="domain" description="Major facilitator superfamily (MFS) profile" evidence="6">
    <location>
        <begin position="64"/>
        <end position="483"/>
    </location>
</feature>
<keyword evidence="8" id="KW-1185">Reference proteome</keyword>
<comment type="caution">
    <text evidence="7">The sequence shown here is derived from an EMBL/GenBank/DDBJ whole genome shotgun (WGS) entry which is preliminary data.</text>
</comment>
<comment type="subcellular location">
    <subcellularLocation>
        <location evidence="1">Membrane</location>
        <topology evidence="1">Multi-pass membrane protein</topology>
    </subcellularLocation>
</comment>
<evidence type="ECO:0000256" key="4">
    <source>
        <dbReference type="ARBA" id="ARBA00023136"/>
    </source>
</evidence>
<evidence type="ECO:0000256" key="2">
    <source>
        <dbReference type="ARBA" id="ARBA00022692"/>
    </source>
</evidence>
<dbReference type="InterPro" id="IPR011701">
    <property type="entry name" value="MFS"/>
</dbReference>
<feature type="transmembrane region" description="Helical" evidence="5">
    <location>
        <begin position="358"/>
        <end position="380"/>
    </location>
</feature>
<feature type="transmembrane region" description="Helical" evidence="5">
    <location>
        <begin position="218"/>
        <end position="237"/>
    </location>
</feature>
<evidence type="ECO:0000259" key="6">
    <source>
        <dbReference type="PROSITE" id="PS50850"/>
    </source>
</evidence>
<feature type="transmembrane region" description="Helical" evidence="5">
    <location>
        <begin position="65"/>
        <end position="86"/>
    </location>
</feature>
<accession>A0A8H7ZGM9</accession>
<dbReference type="SUPFAM" id="SSF103473">
    <property type="entry name" value="MFS general substrate transporter"/>
    <property type="match status" value="1"/>
</dbReference>
<feature type="transmembrane region" description="Helical" evidence="5">
    <location>
        <begin position="274"/>
        <end position="297"/>
    </location>
</feature>
<gene>
    <name evidence="7" type="ORF">I9W82_003389</name>
</gene>
<dbReference type="GeneID" id="93652018"/>
<dbReference type="PANTHER" id="PTHR23502">
    <property type="entry name" value="MAJOR FACILITATOR SUPERFAMILY"/>
    <property type="match status" value="1"/>
</dbReference>
<name>A0A8H7ZGM9_9ASCO</name>
<feature type="transmembrane region" description="Helical" evidence="5">
    <location>
        <begin position="426"/>
        <end position="443"/>
    </location>
</feature>
<dbReference type="GO" id="GO:0022857">
    <property type="term" value="F:transmembrane transporter activity"/>
    <property type="evidence" value="ECO:0007669"/>
    <property type="project" value="InterPro"/>
</dbReference>
<dbReference type="AlphaFoldDB" id="A0A8H7ZGM9"/>
<feature type="transmembrane region" description="Helical" evidence="5">
    <location>
        <begin position="317"/>
        <end position="337"/>
    </location>
</feature>
<proteinExistence type="predicted"/>
<evidence type="ECO:0000256" key="5">
    <source>
        <dbReference type="SAM" id="Phobius"/>
    </source>
</evidence>
<organism evidence="7 8">
    <name type="scientific">Candida metapsilosis</name>
    <dbReference type="NCBI Taxonomy" id="273372"/>
    <lineage>
        <taxon>Eukaryota</taxon>
        <taxon>Fungi</taxon>
        <taxon>Dikarya</taxon>
        <taxon>Ascomycota</taxon>
        <taxon>Saccharomycotina</taxon>
        <taxon>Pichiomycetes</taxon>
        <taxon>Debaryomycetaceae</taxon>
        <taxon>Candida/Lodderomyces clade</taxon>
        <taxon>Candida</taxon>
    </lineage>
</organism>
<evidence type="ECO:0000256" key="3">
    <source>
        <dbReference type="ARBA" id="ARBA00022989"/>
    </source>
</evidence>
<dbReference type="RefSeq" id="XP_067548737.1">
    <property type="nucleotide sequence ID" value="XM_067692348.1"/>
</dbReference>
<feature type="transmembrane region" description="Helical" evidence="5">
    <location>
        <begin position="455"/>
        <end position="477"/>
    </location>
</feature>
<dbReference type="GO" id="GO:0005886">
    <property type="term" value="C:plasma membrane"/>
    <property type="evidence" value="ECO:0007669"/>
    <property type="project" value="TreeGrafter"/>
</dbReference>
<keyword evidence="2 5" id="KW-0812">Transmembrane</keyword>
<dbReference type="PROSITE" id="PS50850">
    <property type="entry name" value="MFS"/>
    <property type="match status" value="1"/>
</dbReference>
<feature type="transmembrane region" description="Helical" evidence="5">
    <location>
        <begin position="160"/>
        <end position="182"/>
    </location>
</feature>
<evidence type="ECO:0000313" key="7">
    <source>
        <dbReference type="EMBL" id="KAG5419621.1"/>
    </source>
</evidence>
<dbReference type="PANTHER" id="PTHR23502:SF2">
    <property type="entry name" value="TRANSPORTER, PUTATIVE (AFU_ORTHOLOGUE AFUA_2G08910)-RELATED"/>
    <property type="match status" value="1"/>
</dbReference>
<evidence type="ECO:0000313" key="8">
    <source>
        <dbReference type="Proteomes" id="UP000669133"/>
    </source>
</evidence>
<feature type="transmembrane region" description="Helical" evidence="5">
    <location>
        <begin position="189"/>
        <end position="206"/>
    </location>
</feature>
<feature type="transmembrane region" description="Helical" evidence="5">
    <location>
        <begin position="98"/>
        <end position="118"/>
    </location>
</feature>
<sequence>MSESIDIEKGVVVMHEENVDQTSVLDPDHHEYLIQRHGTANLDPLPSADPADPLNWPDWQKNYEILLIAFGTFSSTFMAAGLTPAFETMAEAYGVDLPTAAYFTSAQIAVFGVLPLLWVPLMNAYGRKPFLIFSALACCVLNIGGGFAKTYGQQMATRVLVAVFVSITTASGSSVVGDLAFAHERGKKNGWWSMALVIGTPAGPFFTGFIQKHAGTKWIFFVFAIMNFAQFVLWIFARETVYANPSKGLLKVMGFKSAKPFSWKMFFRPFKQAANFNITIAVIAASVTFCYANIVLVVEMPQVMVPLFHLDAQQMSLQYISIIIGSIIGEILAGPLSDWWMKRSTTKRDGQRVIVDRLWICYNGYILVIVGLLVWGIYLFKATPGHWSIKPIIGAGIAAAGNNIVATVITTFAIDSAPQRAGDIGLYINLVRSIYGFLGPFYFPHMFENLNFAGSAGLMCGLVLLFACVPTVLAHIIGVKRVK</sequence>
<dbReference type="InterPro" id="IPR036259">
    <property type="entry name" value="MFS_trans_sf"/>
</dbReference>
<dbReference type="EMBL" id="JAEOAQ010000003">
    <property type="protein sequence ID" value="KAG5419621.1"/>
    <property type="molecule type" value="Genomic_DNA"/>
</dbReference>
<protein>
    <recommendedName>
        <fullName evidence="6">Major facilitator superfamily (MFS) profile domain-containing protein</fullName>
    </recommendedName>
</protein>
<dbReference type="Pfam" id="PF07690">
    <property type="entry name" value="MFS_1"/>
    <property type="match status" value="1"/>
</dbReference>
<reference evidence="7 8" key="1">
    <citation type="submission" date="2020-12" db="EMBL/GenBank/DDBJ databases">
        <title>Effect of drift, selection, and recombination on the evolution of hybrid genomes in Candida yeast pathogens.</title>
        <authorList>
            <person name="Mixao V."/>
            <person name="Ksiezopolska E."/>
            <person name="Saus E."/>
            <person name="Boekhout T."/>
            <person name="Gacser A."/>
            <person name="Gabaldon T."/>
        </authorList>
    </citation>
    <scope>NUCLEOTIDE SEQUENCE [LARGE SCALE GENOMIC DNA]</scope>
    <source>
        <strain evidence="7 8">BP57</strain>
    </source>
</reference>
<dbReference type="InterPro" id="IPR020846">
    <property type="entry name" value="MFS_dom"/>
</dbReference>
<keyword evidence="4 5" id="KW-0472">Membrane</keyword>
<keyword evidence="3 5" id="KW-1133">Transmembrane helix</keyword>
<dbReference type="Proteomes" id="UP000669133">
    <property type="component" value="Unassembled WGS sequence"/>
</dbReference>
<dbReference type="Gene3D" id="1.20.1250.20">
    <property type="entry name" value="MFS general substrate transporter like domains"/>
    <property type="match status" value="1"/>
</dbReference>
<evidence type="ECO:0000256" key="1">
    <source>
        <dbReference type="ARBA" id="ARBA00004141"/>
    </source>
</evidence>